<gene>
    <name evidence="2" type="ORF">WMY93_032176</name>
</gene>
<evidence type="ECO:0000256" key="1">
    <source>
        <dbReference type="SAM" id="MobiDB-lite"/>
    </source>
</evidence>
<evidence type="ECO:0000313" key="2">
    <source>
        <dbReference type="EMBL" id="KAK7877096.1"/>
    </source>
</evidence>
<feature type="region of interest" description="Disordered" evidence="1">
    <location>
        <begin position="51"/>
        <end position="85"/>
    </location>
</feature>
<dbReference type="AlphaFoldDB" id="A0AAW0MFZ5"/>
<dbReference type="Proteomes" id="UP001460270">
    <property type="component" value="Unassembled WGS sequence"/>
</dbReference>
<evidence type="ECO:0000313" key="3">
    <source>
        <dbReference type="Proteomes" id="UP001460270"/>
    </source>
</evidence>
<keyword evidence="3" id="KW-1185">Reference proteome</keyword>
<comment type="caution">
    <text evidence="2">The sequence shown here is derived from an EMBL/GenBank/DDBJ whole genome shotgun (WGS) entry which is preliminary data.</text>
</comment>
<feature type="compositionally biased region" description="Basic and acidic residues" evidence="1">
    <location>
        <begin position="58"/>
        <end position="67"/>
    </location>
</feature>
<name>A0AAW0MFZ5_9GOBI</name>
<dbReference type="EMBL" id="JBBPFD010000722">
    <property type="protein sequence ID" value="KAK7877096.1"/>
    <property type="molecule type" value="Genomic_DNA"/>
</dbReference>
<proteinExistence type="predicted"/>
<reference evidence="3" key="1">
    <citation type="submission" date="2024-04" db="EMBL/GenBank/DDBJ databases">
        <title>Salinicola lusitanus LLJ914,a marine bacterium isolated from the Okinawa Trough.</title>
        <authorList>
            <person name="Li J."/>
        </authorList>
    </citation>
    <scope>NUCLEOTIDE SEQUENCE [LARGE SCALE GENOMIC DNA]</scope>
</reference>
<accession>A0AAW0MFZ5</accession>
<sequence length="396" mass="44213">MFCLEADDAKEKASNSCTFSRARSGSYAVNVLGYGAGRQVFLWMVRTMQPESGGAENESDKEMDTRTTNKKRKKKSDSNHSESDDGSFLVGMVAVTVEDGIFKDPHVVGKFVGEKLGRVKSIRVTRSGMVIIECVSEKQREQALKIEVFVKHLCVRCFRLDEEPKSKGVVTGVPVDFDVEEFLDVSGVCGVRRLSRFIGGESVESTSVCLTFEGTLPDKVLLDYVCYKVRPFTRGPLRCFCCQEYGHVAAVCKGRRKCGRCGGTECEFEECVSDPKCVHCSGTHRTGARECPRRKMETEVNRIRAEKQVSYADAVKVVKGQEQVTTKRTEAERAQSDPGLFCLKKRRFLAFIAVVVNCSEKRDQAERIDLILDAAKRYLEVGDLTKEDLAHTLEEG</sequence>
<organism evidence="2 3">
    <name type="scientific">Mugilogobius chulae</name>
    <name type="common">yellowstripe goby</name>
    <dbReference type="NCBI Taxonomy" id="88201"/>
    <lineage>
        <taxon>Eukaryota</taxon>
        <taxon>Metazoa</taxon>
        <taxon>Chordata</taxon>
        <taxon>Craniata</taxon>
        <taxon>Vertebrata</taxon>
        <taxon>Euteleostomi</taxon>
        <taxon>Actinopterygii</taxon>
        <taxon>Neopterygii</taxon>
        <taxon>Teleostei</taxon>
        <taxon>Neoteleostei</taxon>
        <taxon>Acanthomorphata</taxon>
        <taxon>Gobiaria</taxon>
        <taxon>Gobiiformes</taxon>
        <taxon>Gobioidei</taxon>
        <taxon>Gobiidae</taxon>
        <taxon>Gobionellinae</taxon>
        <taxon>Mugilogobius</taxon>
    </lineage>
</organism>
<evidence type="ECO:0008006" key="4">
    <source>
        <dbReference type="Google" id="ProtNLM"/>
    </source>
</evidence>
<protein>
    <recommendedName>
        <fullName evidence="4">Gag-like protein</fullName>
    </recommendedName>
</protein>